<gene>
    <name evidence="1" type="ORF">ACAOBT_LOCUS30659</name>
</gene>
<name>A0A9P0Q3U8_ACAOB</name>
<evidence type="ECO:0000313" key="1">
    <source>
        <dbReference type="EMBL" id="CAH2009165.1"/>
    </source>
</evidence>
<dbReference type="EMBL" id="CAKOFQ010007861">
    <property type="protein sequence ID" value="CAH2009165.1"/>
    <property type="molecule type" value="Genomic_DNA"/>
</dbReference>
<sequence>MLRDTGPVQRRLAFRPRRFPLRRTHRASTVATHSPCRNPTLRTAARTKVTHSRHRATRGLLGRPVGTIDIVFAVLDSSLCCWFVSSVSSARARYTYLLPCSWKLHQQ</sequence>
<accession>A0A9P0Q3U8</accession>
<reference evidence="1" key="1">
    <citation type="submission" date="2022-03" db="EMBL/GenBank/DDBJ databases">
        <authorList>
            <person name="Sayadi A."/>
        </authorList>
    </citation>
    <scope>NUCLEOTIDE SEQUENCE</scope>
</reference>
<comment type="caution">
    <text evidence="1">The sequence shown here is derived from an EMBL/GenBank/DDBJ whole genome shotgun (WGS) entry which is preliminary data.</text>
</comment>
<dbReference type="AlphaFoldDB" id="A0A9P0Q3U8"/>
<organism evidence="1 2">
    <name type="scientific">Acanthoscelides obtectus</name>
    <name type="common">Bean weevil</name>
    <name type="synonym">Bruchus obtectus</name>
    <dbReference type="NCBI Taxonomy" id="200917"/>
    <lineage>
        <taxon>Eukaryota</taxon>
        <taxon>Metazoa</taxon>
        <taxon>Ecdysozoa</taxon>
        <taxon>Arthropoda</taxon>
        <taxon>Hexapoda</taxon>
        <taxon>Insecta</taxon>
        <taxon>Pterygota</taxon>
        <taxon>Neoptera</taxon>
        <taxon>Endopterygota</taxon>
        <taxon>Coleoptera</taxon>
        <taxon>Polyphaga</taxon>
        <taxon>Cucujiformia</taxon>
        <taxon>Chrysomeloidea</taxon>
        <taxon>Chrysomelidae</taxon>
        <taxon>Bruchinae</taxon>
        <taxon>Bruchini</taxon>
        <taxon>Acanthoscelides</taxon>
    </lineage>
</organism>
<evidence type="ECO:0000313" key="2">
    <source>
        <dbReference type="Proteomes" id="UP001152888"/>
    </source>
</evidence>
<protein>
    <submittedName>
        <fullName evidence="1">Uncharacterized protein</fullName>
    </submittedName>
</protein>
<keyword evidence="2" id="KW-1185">Reference proteome</keyword>
<dbReference type="Proteomes" id="UP001152888">
    <property type="component" value="Unassembled WGS sequence"/>
</dbReference>
<proteinExistence type="predicted"/>